<name>A0A0E3PPJ4_9EURY</name>
<protein>
    <submittedName>
        <fullName evidence="1">Cell surface protein</fullName>
    </submittedName>
</protein>
<accession>A0A0E3PPJ4</accession>
<gene>
    <name evidence="1" type="ORF">MSSAC_2567</name>
</gene>
<proteinExistence type="predicted"/>
<reference evidence="1 2" key="1">
    <citation type="submission" date="2014-07" db="EMBL/GenBank/DDBJ databases">
        <title>Methanogenic archaea and the global carbon cycle.</title>
        <authorList>
            <person name="Henriksen J.R."/>
            <person name="Luke J."/>
            <person name="Reinhart S."/>
            <person name="Benedict M.N."/>
            <person name="Youngblut N.D."/>
            <person name="Metcalf M.E."/>
            <person name="Whitaker R.J."/>
            <person name="Metcalf W.W."/>
        </authorList>
    </citation>
    <scope>NUCLEOTIDE SEQUENCE [LARGE SCALE GENOMIC DNA]</scope>
    <source>
        <strain evidence="1 2">C2J</strain>
    </source>
</reference>
<evidence type="ECO:0000313" key="1">
    <source>
        <dbReference type="EMBL" id="AKB37157.1"/>
    </source>
</evidence>
<dbReference type="AlphaFoldDB" id="A0A0E3PPJ4"/>
<dbReference type="KEGG" id="msj:MSSAC_2567"/>
<sequence>MKYNTGLGSLFDWCLPRQKIGRGNMKIKSLVSLMLTALFVVSLYSPTASAVVDKHGINMTAEILMLEPEIGIMVDTTCIDFGSIYLGTNSETKSVNFTNIGNSKVVVDVNVEDLNGSDVFEPGITVNGVNWENYSSVLAVGADGSFDAVLSVPDDTDVGEVCGEMTLWATTTDDSLHSGDGYEVHFALVDPKAASADYYYQILMESPHNDTDNVVWITGTGETLLDAWEDAATKNGYTYEIGENSQYPGQLSTINGPFTNYEDWGNTGEGFVWWKTYVCDGSDLDTWDNSLSQTGVVLADHSASEYPYFAFVWGCWATWPYPDGISGSSYTIFPSDYS</sequence>
<dbReference type="EMBL" id="CP009508">
    <property type="protein sequence ID" value="AKB37157.1"/>
    <property type="molecule type" value="Genomic_DNA"/>
</dbReference>
<dbReference type="Proteomes" id="UP000033123">
    <property type="component" value="Chromosome"/>
</dbReference>
<evidence type="ECO:0000313" key="2">
    <source>
        <dbReference type="Proteomes" id="UP000033123"/>
    </source>
</evidence>
<dbReference type="PATRIC" id="fig|1434118.4.peg.3326"/>
<dbReference type="HOGENOM" id="CLU_820429_0_0_2"/>
<organism evidence="1 2">
    <name type="scientific">Methanosarcina siciliae C2J</name>
    <dbReference type="NCBI Taxonomy" id="1434118"/>
    <lineage>
        <taxon>Archaea</taxon>
        <taxon>Methanobacteriati</taxon>
        <taxon>Methanobacteriota</taxon>
        <taxon>Stenosarchaea group</taxon>
        <taxon>Methanomicrobia</taxon>
        <taxon>Methanosarcinales</taxon>
        <taxon>Methanosarcinaceae</taxon>
        <taxon>Methanosarcina</taxon>
    </lineage>
</organism>